<evidence type="ECO:0000256" key="1">
    <source>
        <dbReference type="ARBA" id="ARBA00000900"/>
    </source>
</evidence>
<dbReference type="PANTHER" id="PTHR23315">
    <property type="entry name" value="U BOX DOMAIN-CONTAINING"/>
    <property type="match status" value="1"/>
</dbReference>
<dbReference type="PROSITE" id="PS51698">
    <property type="entry name" value="U_BOX"/>
    <property type="match status" value="1"/>
</dbReference>
<feature type="non-terminal residue" evidence="8">
    <location>
        <position position="1"/>
    </location>
</feature>
<evidence type="ECO:0000256" key="2">
    <source>
        <dbReference type="ARBA" id="ARBA00004906"/>
    </source>
</evidence>
<dbReference type="Pfam" id="PF04564">
    <property type="entry name" value="U-box"/>
    <property type="match status" value="1"/>
</dbReference>
<keyword evidence="5" id="KW-0833">Ubl conjugation pathway</keyword>
<dbReference type="InterPro" id="IPR045210">
    <property type="entry name" value="RING-Ubox_PUB"/>
</dbReference>
<sequence>MAELVHMSHDLRSYIGIRTPIREDPDLRANDRQFDQSFVTKLSYFTFSRTLLMRTEIGEGEALQNPLSFKVHSKMCIGLTKLVDRISRILPDIEAARPGYSSGIESLCLLNNAIEKVKLLLQHCSECSKLYLAVTGNTILSRCQKATRSLEKSLIQIQDMVPVMLSVEVSRIIDDLECTRFVLDPDEEEAGRVVTELLTSTTDSVDDSQVRALQFAASRLNITSPRAILIEKRSIKKLLDKIGPNDLTKKKILRYLLHLLKMHGSLMVGEHVERLYSRSEEQVATENSSHHSLRRHHVESDPSLNYGQYRTHTSELGGVELLEEYKCPISSRLMYDPVIIDSGVTYERMWIKKWFDEGNDICPKTRKKLAHMELTPNMAMKDLISKWCRNNGVSIPDPSRHAQDIHSWEASNISIKSLGSYFNDFNLPMDLSNMSLGSLDTSFNSDAGKSTHGSNLRLNKTRDNSIKHQAHIEIHDTDLMLLPQLSDLQWDSQCKVVQDLKDHLKSNSHAFVSVSGENFIEPLVIFLSNAYDLRDVEALRAGTQLLLENGKTNLNEDTFILLASFLDSEVIGETLAIMEELSGYGFSKAKIAASSALTSILNILDSDNKGFQQQAIRVMYNLSFSAEVCPRMLSLRCILKLLPFFKDRIHLKYCIYILKNLCDTEEGRNSVAETKGCISCVAEILETGNNEEQEHALAVLISLCSQHVDYCKLVMDEGVITPLFYISQNGSEKGKVSALELLHLLRDVNYGENEACPEPNINNTSRDSNSHPQQNKPSKMSTFLNKLSLLSKSKR</sequence>
<comment type="pathway">
    <text evidence="2">Protein modification; protein ubiquitination.</text>
</comment>
<dbReference type="PANTHER" id="PTHR23315:SF240">
    <property type="entry name" value="U-BOX DOMAIN-CONTAINING PROTEIN 5"/>
    <property type="match status" value="1"/>
</dbReference>
<feature type="region of interest" description="Disordered" evidence="6">
    <location>
        <begin position="755"/>
        <end position="779"/>
    </location>
</feature>
<dbReference type="InterPro" id="IPR011989">
    <property type="entry name" value="ARM-like"/>
</dbReference>
<dbReference type="InterPro" id="IPR016024">
    <property type="entry name" value="ARM-type_fold"/>
</dbReference>
<dbReference type="EMBL" id="QJKJ01008733">
    <property type="protein sequence ID" value="RDX78821.1"/>
    <property type="molecule type" value="Genomic_DNA"/>
</dbReference>
<protein>
    <recommendedName>
        <fullName evidence="3">RING-type E3 ubiquitin transferase</fullName>
        <ecNumber evidence="3">2.3.2.27</ecNumber>
    </recommendedName>
</protein>
<comment type="catalytic activity">
    <reaction evidence="1">
        <text>S-ubiquitinyl-[E2 ubiquitin-conjugating enzyme]-L-cysteine + [acceptor protein]-L-lysine = [E2 ubiquitin-conjugating enzyme]-L-cysteine + N(6)-ubiquitinyl-[acceptor protein]-L-lysine.</text>
        <dbReference type="EC" id="2.3.2.27"/>
    </reaction>
</comment>
<keyword evidence="4" id="KW-0808">Transferase</keyword>
<evidence type="ECO:0000256" key="4">
    <source>
        <dbReference type="ARBA" id="ARBA00022679"/>
    </source>
</evidence>
<feature type="domain" description="U-box" evidence="7">
    <location>
        <begin position="320"/>
        <end position="394"/>
    </location>
</feature>
<reference evidence="8" key="1">
    <citation type="submission" date="2018-05" db="EMBL/GenBank/DDBJ databases">
        <title>Draft genome of Mucuna pruriens seed.</title>
        <authorList>
            <person name="Nnadi N.E."/>
            <person name="Vos R."/>
            <person name="Hasami M.H."/>
            <person name="Devisetty U.K."/>
            <person name="Aguiy J.C."/>
        </authorList>
    </citation>
    <scope>NUCLEOTIDE SEQUENCE [LARGE SCALE GENOMIC DNA]</scope>
    <source>
        <strain evidence="8">JCA_2017</strain>
    </source>
</reference>
<evidence type="ECO:0000256" key="5">
    <source>
        <dbReference type="ARBA" id="ARBA00022786"/>
    </source>
</evidence>
<feature type="compositionally biased region" description="Polar residues" evidence="6">
    <location>
        <begin position="760"/>
        <end position="779"/>
    </location>
</feature>
<dbReference type="OrthoDB" id="10064100at2759"/>
<dbReference type="InterPro" id="IPR003613">
    <property type="entry name" value="Ubox_domain"/>
</dbReference>
<dbReference type="Proteomes" id="UP000257109">
    <property type="component" value="Unassembled WGS sequence"/>
</dbReference>
<dbReference type="Gene3D" id="3.30.40.10">
    <property type="entry name" value="Zinc/RING finger domain, C3HC4 (zinc finger)"/>
    <property type="match status" value="1"/>
</dbReference>
<dbReference type="SUPFAM" id="SSF57850">
    <property type="entry name" value="RING/U-box"/>
    <property type="match status" value="1"/>
</dbReference>
<accession>A0A371FKM7</accession>
<dbReference type="SMART" id="SM00504">
    <property type="entry name" value="Ubox"/>
    <property type="match status" value="1"/>
</dbReference>
<evidence type="ECO:0000256" key="3">
    <source>
        <dbReference type="ARBA" id="ARBA00012483"/>
    </source>
</evidence>
<evidence type="ECO:0000256" key="6">
    <source>
        <dbReference type="SAM" id="MobiDB-lite"/>
    </source>
</evidence>
<dbReference type="GO" id="GO:0016567">
    <property type="term" value="P:protein ubiquitination"/>
    <property type="evidence" value="ECO:0007669"/>
    <property type="project" value="UniProtKB-UniPathway"/>
</dbReference>
<dbReference type="AlphaFoldDB" id="A0A371FKM7"/>
<dbReference type="GO" id="GO:0061630">
    <property type="term" value="F:ubiquitin protein ligase activity"/>
    <property type="evidence" value="ECO:0007669"/>
    <property type="project" value="UniProtKB-EC"/>
</dbReference>
<comment type="caution">
    <text evidence="8">The sequence shown here is derived from an EMBL/GenBank/DDBJ whole genome shotgun (WGS) entry which is preliminary data.</text>
</comment>
<dbReference type="CDD" id="cd16664">
    <property type="entry name" value="RING-Ubox_PUB"/>
    <property type="match status" value="1"/>
</dbReference>
<dbReference type="InterPro" id="IPR013083">
    <property type="entry name" value="Znf_RING/FYVE/PHD"/>
</dbReference>
<dbReference type="UniPathway" id="UPA00143"/>
<keyword evidence="9" id="KW-1185">Reference proteome</keyword>
<evidence type="ECO:0000259" key="7">
    <source>
        <dbReference type="PROSITE" id="PS51698"/>
    </source>
</evidence>
<dbReference type="SUPFAM" id="SSF48371">
    <property type="entry name" value="ARM repeat"/>
    <property type="match status" value="1"/>
</dbReference>
<dbReference type="EC" id="2.3.2.27" evidence="3"/>
<evidence type="ECO:0000313" key="8">
    <source>
        <dbReference type="EMBL" id="RDX78821.1"/>
    </source>
</evidence>
<gene>
    <name evidence="8" type="primary">PUB5</name>
    <name evidence="8" type="ORF">CR513_40848</name>
</gene>
<name>A0A371FKM7_MUCPR</name>
<proteinExistence type="predicted"/>
<evidence type="ECO:0000313" key="9">
    <source>
        <dbReference type="Proteomes" id="UP000257109"/>
    </source>
</evidence>
<organism evidence="8 9">
    <name type="scientific">Mucuna pruriens</name>
    <name type="common">Velvet bean</name>
    <name type="synonym">Dolichos pruriens</name>
    <dbReference type="NCBI Taxonomy" id="157652"/>
    <lineage>
        <taxon>Eukaryota</taxon>
        <taxon>Viridiplantae</taxon>
        <taxon>Streptophyta</taxon>
        <taxon>Embryophyta</taxon>
        <taxon>Tracheophyta</taxon>
        <taxon>Spermatophyta</taxon>
        <taxon>Magnoliopsida</taxon>
        <taxon>eudicotyledons</taxon>
        <taxon>Gunneridae</taxon>
        <taxon>Pentapetalae</taxon>
        <taxon>rosids</taxon>
        <taxon>fabids</taxon>
        <taxon>Fabales</taxon>
        <taxon>Fabaceae</taxon>
        <taxon>Papilionoideae</taxon>
        <taxon>50 kb inversion clade</taxon>
        <taxon>NPAAA clade</taxon>
        <taxon>indigoferoid/millettioid clade</taxon>
        <taxon>Phaseoleae</taxon>
        <taxon>Mucuna</taxon>
    </lineage>
</organism>
<dbReference type="Gene3D" id="1.25.10.10">
    <property type="entry name" value="Leucine-rich Repeat Variant"/>
    <property type="match status" value="1"/>
</dbReference>